<organism evidence="4 5">
    <name type="scientific">Actinomycetospora termitidis</name>
    <dbReference type="NCBI Taxonomy" id="3053470"/>
    <lineage>
        <taxon>Bacteria</taxon>
        <taxon>Bacillati</taxon>
        <taxon>Actinomycetota</taxon>
        <taxon>Actinomycetes</taxon>
        <taxon>Pseudonocardiales</taxon>
        <taxon>Pseudonocardiaceae</taxon>
        <taxon>Actinomycetospora</taxon>
    </lineage>
</organism>
<reference evidence="4 5" key="1">
    <citation type="submission" date="2023-06" db="EMBL/GenBank/DDBJ databases">
        <title>Actinomycetospora Odt1-22.</title>
        <authorList>
            <person name="Supong K."/>
        </authorList>
    </citation>
    <scope>NUCLEOTIDE SEQUENCE [LARGE SCALE GENOMIC DNA]</scope>
    <source>
        <strain evidence="4 5">Odt1-22</strain>
    </source>
</reference>
<evidence type="ECO:0000256" key="2">
    <source>
        <dbReference type="ARBA" id="ARBA00023315"/>
    </source>
</evidence>
<dbReference type="Pfam" id="PF00583">
    <property type="entry name" value="Acetyltransf_1"/>
    <property type="match status" value="1"/>
</dbReference>
<keyword evidence="2" id="KW-0012">Acyltransferase</keyword>
<protein>
    <submittedName>
        <fullName evidence="4">GNAT family N-acetyltransferase</fullName>
    </submittedName>
</protein>
<comment type="caution">
    <text evidence="4">The sequence shown here is derived from an EMBL/GenBank/DDBJ whole genome shotgun (WGS) entry which is preliminary data.</text>
</comment>
<dbReference type="SUPFAM" id="SSF55729">
    <property type="entry name" value="Acyl-CoA N-acyltransferases (Nat)"/>
    <property type="match status" value="1"/>
</dbReference>
<gene>
    <name evidence="4" type="ORF">QRT03_31915</name>
</gene>
<dbReference type="InterPro" id="IPR000182">
    <property type="entry name" value="GNAT_dom"/>
</dbReference>
<evidence type="ECO:0000313" key="4">
    <source>
        <dbReference type="EMBL" id="MDL5160609.1"/>
    </source>
</evidence>
<evidence type="ECO:0000259" key="3">
    <source>
        <dbReference type="PROSITE" id="PS51186"/>
    </source>
</evidence>
<feature type="domain" description="N-acetyltransferase" evidence="3">
    <location>
        <begin position="4"/>
        <end position="170"/>
    </location>
</feature>
<dbReference type="Proteomes" id="UP001231924">
    <property type="component" value="Unassembled WGS sequence"/>
</dbReference>
<name>A0ABT7MIV5_9PSEU</name>
<dbReference type="InterPro" id="IPR050832">
    <property type="entry name" value="Bact_Acetyltransf"/>
</dbReference>
<dbReference type="Gene3D" id="3.40.630.30">
    <property type="match status" value="1"/>
</dbReference>
<dbReference type="CDD" id="cd04301">
    <property type="entry name" value="NAT_SF"/>
    <property type="match status" value="1"/>
</dbReference>
<keyword evidence="1" id="KW-0808">Transferase</keyword>
<evidence type="ECO:0000313" key="5">
    <source>
        <dbReference type="Proteomes" id="UP001231924"/>
    </source>
</evidence>
<sequence>MDGPVVRPAVVDDVGALRDIEEAAGEPFRTLGMDLVADDDPPPAEVLREFVEAGRAWIVATDGDVVAYLLTEIVDGCAHVEQVTVHPRYAHRRLGRSLVEHLAGWARSRGLPALTLTTYRDVPWNGPYYESLGFHWLSDDEITAGLRALREQEARRGLDRWPRGCMRREL</sequence>
<dbReference type="PANTHER" id="PTHR43877">
    <property type="entry name" value="AMINOALKYLPHOSPHONATE N-ACETYLTRANSFERASE-RELATED-RELATED"/>
    <property type="match status" value="1"/>
</dbReference>
<proteinExistence type="predicted"/>
<dbReference type="EMBL" id="JASVWF010000013">
    <property type="protein sequence ID" value="MDL5160609.1"/>
    <property type="molecule type" value="Genomic_DNA"/>
</dbReference>
<accession>A0ABT7MIV5</accession>
<evidence type="ECO:0000256" key="1">
    <source>
        <dbReference type="ARBA" id="ARBA00022679"/>
    </source>
</evidence>
<dbReference type="InterPro" id="IPR016181">
    <property type="entry name" value="Acyl_CoA_acyltransferase"/>
</dbReference>
<keyword evidence="5" id="KW-1185">Reference proteome</keyword>
<dbReference type="PROSITE" id="PS51186">
    <property type="entry name" value="GNAT"/>
    <property type="match status" value="1"/>
</dbReference>